<protein>
    <submittedName>
        <fullName evidence="2">Uncharacterized protein</fullName>
    </submittedName>
</protein>
<dbReference type="EMBL" id="QGDI01000014">
    <property type="protein sequence ID" value="PWJ10365.1"/>
    <property type="molecule type" value="Genomic_DNA"/>
</dbReference>
<gene>
    <name evidence="2" type="ORF">IE37_03003</name>
</gene>
<feature type="transmembrane region" description="Helical" evidence="1">
    <location>
        <begin position="127"/>
        <end position="152"/>
    </location>
</feature>
<reference evidence="2 3" key="1">
    <citation type="submission" date="2018-05" db="EMBL/GenBank/DDBJ databases">
        <title>The Hungate 1000. A catalogue of reference genomes from the rumen microbiome.</title>
        <authorList>
            <person name="Kelly W."/>
        </authorList>
    </citation>
    <scope>NUCLEOTIDE SEQUENCE [LARGE SCALE GENOMIC DNA]</scope>
    <source>
        <strain evidence="2 3">SAb67</strain>
    </source>
</reference>
<evidence type="ECO:0000313" key="2">
    <source>
        <dbReference type="EMBL" id="PWJ10365.1"/>
    </source>
</evidence>
<sequence length="242" mass="27077">MADSILSERAVRTVFGSKNDNEEYEYIENYFDSEVYGKPADRTQNAPKQLTSEYFERLFTPYLDMGEQILYAFGGGIGDEQNPLESEKMINKAQKFSKLAKVFAGMFAVGIIMTMFFSNVIFESIGFLIIIPYLLMPIAVLGIVVAIIIWGVSKTKNVDYAITDKRLIIVAYGHMQQVIYECITDVKCTLKSGSTGTITMKTKAYGSEPSKGLVIIPDVKDAARVAQILDDAIRNHIPCQYQ</sequence>
<dbReference type="Proteomes" id="UP000245720">
    <property type="component" value="Unassembled WGS sequence"/>
</dbReference>
<evidence type="ECO:0000256" key="1">
    <source>
        <dbReference type="SAM" id="Phobius"/>
    </source>
</evidence>
<organism evidence="2 3">
    <name type="scientific">Ruminococcus flavefaciens</name>
    <dbReference type="NCBI Taxonomy" id="1265"/>
    <lineage>
        <taxon>Bacteria</taxon>
        <taxon>Bacillati</taxon>
        <taxon>Bacillota</taxon>
        <taxon>Clostridia</taxon>
        <taxon>Eubacteriales</taxon>
        <taxon>Oscillospiraceae</taxon>
        <taxon>Ruminococcus</taxon>
    </lineage>
</organism>
<accession>A0A315XUQ2</accession>
<feature type="transmembrane region" description="Helical" evidence="1">
    <location>
        <begin position="99"/>
        <end position="121"/>
    </location>
</feature>
<evidence type="ECO:0000313" key="3">
    <source>
        <dbReference type="Proteomes" id="UP000245720"/>
    </source>
</evidence>
<keyword evidence="1" id="KW-1133">Transmembrane helix</keyword>
<dbReference type="AlphaFoldDB" id="A0A315XUQ2"/>
<proteinExistence type="predicted"/>
<keyword evidence="1" id="KW-0812">Transmembrane</keyword>
<name>A0A315XUQ2_RUMFL</name>
<comment type="caution">
    <text evidence="2">The sequence shown here is derived from an EMBL/GenBank/DDBJ whole genome shotgun (WGS) entry which is preliminary data.</text>
</comment>
<keyword evidence="1" id="KW-0472">Membrane</keyword>